<dbReference type="EC" id="2.3.3.16" evidence="3"/>
<sequence length="453" mass="46683">MREWIDAATAAERLGVKPATLYAYVSRGVLTRRHGPDGRRSLFASDEIEALAERGRPRRAPSPSELAIESAVTAMGKDRHYYWGQDATELAAEHIFEEIATFLWTSEFAAGPPWRSPVGGVAAAIAAQSGLPAELLPLDRLQVITTTLAVTDPRRIHLDRDGVLDTARGLIAGMVDALPFAGESVGEPAGKSAGEAAGKPVGEVAGEAAWKSVGEPAGKSAGKPAGESTGPSVGPSVGAGAGASIAGRLWGKLSPDAADPGLVRALQAAMVLLADHELAASTLAARVAASVRADPYAVVTAGLGVVSGPLHGGASYGAERLFAEIGGDPGRAARVVGDRLRAGERIPGFGHSVYKAGDYRFDALLSFVGAAAPDHPGLAVVDAVRAEATRRRLPEPNVDLALACLTTASGMPPGSGEAIFAVSRTAGWIAHALEEYEGKRTLRPRAVYTGPAI</sequence>
<dbReference type="RefSeq" id="WP_208261276.1">
    <property type="nucleotide sequence ID" value="NZ_JAGEOJ010000019.1"/>
</dbReference>
<evidence type="ECO:0000313" key="8">
    <source>
        <dbReference type="Proteomes" id="UP000669179"/>
    </source>
</evidence>
<proteinExistence type="inferred from homology"/>
<evidence type="ECO:0000256" key="4">
    <source>
        <dbReference type="ARBA" id="ARBA00022679"/>
    </source>
</evidence>
<dbReference type="InterPro" id="IPR036969">
    <property type="entry name" value="Citrate_synthase_sf"/>
</dbReference>
<dbReference type="Pfam" id="PF12728">
    <property type="entry name" value="HTH_17"/>
    <property type="match status" value="1"/>
</dbReference>
<dbReference type="Pfam" id="PF00285">
    <property type="entry name" value="Citrate_synt"/>
    <property type="match status" value="1"/>
</dbReference>
<organism evidence="7 8">
    <name type="scientific">Actinomadura barringtoniae</name>
    <dbReference type="NCBI Taxonomy" id="1427535"/>
    <lineage>
        <taxon>Bacteria</taxon>
        <taxon>Bacillati</taxon>
        <taxon>Actinomycetota</taxon>
        <taxon>Actinomycetes</taxon>
        <taxon>Streptosporangiales</taxon>
        <taxon>Thermomonosporaceae</taxon>
        <taxon>Actinomadura</taxon>
    </lineage>
</organism>
<name>A0A939T7M3_9ACTN</name>
<feature type="compositionally biased region" description="Low complexity" evidence="5">
    <location>
        <begin position="226"/>
        <end position="236"/>
    </location>
</feature>
<dbReference type="Proteomes" id="UP000669179">
    <property type="component" value="Unassembled WGS sequence"/>
</dbReference>
<evidence type="ECO:0000313" key="7">
    <source>
        <dbReference type="EMBL" id="MBO2453263.1"/>
    </source>
</evidence>
<evidence type="ECO:0000256" key="5">
    <source>
        <dbReference type="SAM" id="MobiDB-lite"/>
    </source>
</evidence>
<evidence type="ECO:0000256" key="1">
    <source>
        <dbReference type="ARBA" id="ARBA00005163"/>
    </source>
</evidence>
<dbReference type="GO" id="GO:0006099">
    <property type="term" value="P:tricarboxylic acid cycle"/>
    <property type="evidence" value="ECO:0007669"/>
    <property type="project" value="TreeGrafter"/>
</dbReference>
<dbReference type="GO" id="GO:0005829">
    <property type="term" value="C:cytosol"/>
    <property type="evidence" value="ECO:0007669"/>
    <property type="project" value="TreeGrafter"/>
</dbReference>
<dbReference type="Gene3D" id="1.10.580.10">
    <property type="entry name" value="Citrate Synthase, domain 1"/>
    <property type="match status" value="2"/>
</dbReference>
<keyword evidence="8" id="KW-1185">Reference proteome</keyword>
<dbReference type="EMBL" id="JAGEOJ010000019">
    <property type="protein sequence ID" value="MBO2453263.1"/>
    <property type="molecule type" value="Genomic_DNA"/>
</dbReference>
<dbReference type="GO" id="GO:0005975">
    <property type="term" value="P:carbohydrate metabolic process"/>
    <property type="evidence" value="ECO:0007669"/>
    <property type="project" value="TreeGrafter"/>
</dbReference>
<dbReference type="PRINTS" id="PR00143">
    <property type="entry name" value="CITRTSNTHASE"/>
</dbReference>
<comment type="pathway">
    <text evidence="1">Carbohydrate metabolism; tricarboxylic acid cycle.</text>
</comment>
<dbReference type="SUPFAM" id="SSF48256">
    <property type="entry name" value="Citrate synthase"/>
    <property type="match status" value="1"/>
</dbReference>
<feature type="region of interest" description="Disordered" evidence="5">
    <location>
        <begin position="214"/>
        <end position="236"/>
    </location>
</feature>
<dbReference type="GO" id="GO:0036440">
    <property type="term" value="F:citrate synthase activity"/>
    <property type="evidence" value="ECO:0007669"/>
    <property type="project" value="UniProtKB-EC"/>
</dbReference>
<gene>
    <name evidence="7" type="ORF">J4573_39640</name>
</gene>
<dbReference type="PANTHER" id="PTHR11739:SF4">
    <property type="entry name" value="CITRATE SYNTHASE, PEROXISOMAL"/>
    <property type="match status" value="1"/>
</dbReference>
<feature type="domain" description="Helix-turn-helix" evidence="6">
    <location>
        <begin position="5"/>
        <end position="55"/>
    </location>
</feature>
<reference evidence="7" key="1">
    <citation type="submission" date="2021-03" db="EMBL/GenBank/DDBJ databases">
        <authorList>
            <person name="Kanchanasin P."/>
            <person name="Saeng-In P."/>
            <person name="Phongsopitanun W."/>
            <person name="Yuki M."/>
            <person name="Kudo T."/>
            <person name="Ohkuma M."/>
            <person name="Tanasupawat S."/>
        </authorList>
    </citation>
    <scope>NUCLEOTIDE SEQUENCE</scope>
    <source>
        <strain evidence="7">GKU 128</strain>
    </source>
</reference>
<dbReference type="InterPro" id="IPR041657">
    <property type="entry name" value="HTH_17"/>
</dbReference>
<evidence type="ECO:0000259" key="6">
    <source>
        <dbReference type="Pfam" id="PF12728"/>
    </source>
</evidence>
<protein>
    <recommendedName>
        <fullName evidence="3">citrate synthase (unknown stereospecificity)</fullName>
        <ecNumber evidence="3">2.3.3.16</ecNumber>
    </recommendedName>
</protein>
<dbReference type="InterPro" id="IPR002020">
    <property type="entry name" value="Citrate_synthase"/>
</dbReference>
<dbReference type="InterPro" id="IPR016143">
    <property type="entry name" value="Citrate_synth-like_sm_a-sub"/>
</dbReference>
<dbReference type="InterPro" id="IPR009061">
    <property type="entry name" value="DNA-bd_dom_put_sf"/>
</dbReference>
<dbReference type="SUPFAM" id="SSF46955">
    <property type="entry name" value="Putative DNA-binding domain"/>
    <property type="match status" value="1"/>
</dbReference>
<dbReference type="InterPro" id="IPR016142">
    <property type="entry name" value="Citrate_synth-like_lrg_a-sub"/>
</dbReference>
<evidence type="ECO:0000256" key="3">
    <source>
        <dbReference type="ARBA" id="ARBA00012972"/>
    </source>
</evidence>
<comment type="caution">
    <text evidence="7">The sequence shown here is derived from an EMBL/GenBank/DDBJ whole genome shotgun (WGS) entry which is preliminary data.</text>
</comment>
<keyword evidence="4" id="KW-0808">Transferase</keyword>
<dbReference type="AlphaFoldDB" id="A0A939T7M3"/>
<accession>A0A939T7M3</accession>
<dbReference type="PANTHER" id="PTHR11739">
    <property type="entry name" value="CITRATE SYNTHASE"/>
    <property type="match status" value="1"/>
</dbReference>
<dbReference type="Gene3D" id="1.10.230.10">
    <property type="entry name" value="Cytochrome P450-Terp, domain 2"/>
    <property type="match status" value="1"/>
</dbReference>
<comment type="similarity">
    <text evidence="2">Belongs to the citrate synthase family.</text>
</comment>
<evidence type="ECO:0000256" key="2">
    <source>
        <dbReference type="ARBA" id="ARBA00010566"/>
    </source>
</evidence>